<evidence type="ECO:0000256" key="1">
    <source>
        <dbReference type="ARBA" id="ARBA00022443"/>
    </source>
</evidence>
<dbReference type="InterPro" id="IPR036028">
    <property type="entry name" value="SH3-like_dom_sf"/>
</dbReference>
<keyword evidence="7" id="KW-1185">Reference proteome</keyword>
<feature type="domain" description="SH3" evidence="4">
    <location>
        <begin position="696"/>
        <end position="757"/>
    </location>
</feature>
<dbReference type="GO" id="GO:0005856">
    <property type="term" value="C:cytoskeleton"/>
    <property type="evidence" value="ECO:0007669"/>
    <property type="project" value="InterPro"/>
</dbReference>
<dbReference type="CDD" id="cd12068">
    <property type="entry name" value="SH3_MYO15B"/>
    <property type="match status" value="1"/>
</dbReference>
<evidence type="ECO:0000259" key="4">
    <source>
        <dbReference type="PROSITE" id="PS50002"/>
    </source>
</evidence>
<dbReference type="Ensembl" id="ENSCABT00000014206.1">
    <property type="protein sequence ID" value="ENSCABP00000012957.1"/>
    <property type="gene ID" value="ENSCABG00000009699.1"/>
</dbReference>
<evidence type="ECO:0000313" key="6">
    <source>
        <dbReference type="Ensembl" id="ENSCABP00000012957.1"/>
    </source>
</evidence>
<evidence type="ECO:0000256" key="3">
    <source>
        <dbReference type="SAM" id="MobiDB-lite"/>
    </source>
</evidence>
<dbReference type="InterPro" id="IPR035489">
    <property type="entry name" value="MYO15B_SH3"/>
</dbReference>
<dbReference type="Pfam" id="PF07653">
    <property type="entry name" value="SH3_2"/>
    <property type="match status" value="1"/>
</dbReference>
<feature type="domain" description="MyTH4" evidence="5">
    <location>
        <begin position="775"/>
        <end position="938"/>
    </location>
</feature>
<dbReference type="Gene3D" id="1.25.40.530">
    <property type="entry name" value="MyTH4 domain"/>
    <property type="match status" value="2"/>
</dbReference>
<dbReference type="Pfam" id="PF26570">
    <property type="entry name" value="MYO15"/>
    <property type="match status" value="1"/>
</dbReference>
<dbReference type="SMART" id="SM00326">
    <property type="entry name" value="SH3"/>
    <property type="match status" value="1"/>
</dbReference>
<dbReference type="InterPro" id="IPR051567">
    <property type="entry name" value="Unconventional_Myosin_ATPase"/>
</dbReference>
<feature type="compositionally biased region" description="Pro residues" evidence="3">
    <location>
        <begin position="466"/>
        <end position="479"/>
    </location>
</feature>
<protein>
    <recommendedName>
        <fullName evidence="8">Myosin XVB</fullName>
    </recommendedName>
</protein>
<dbReference type="OMA" id="VIQCLSP"/>
<evidence type="ECO:0000313" key="7">
    <source>
        <dbReference type="Proteomes" id="UP000694404"/>
    </source>
</evidence>
<dbReference type="PANTHER" id="PTHR22692">
    <property type="entry name" value="MYOSIN VII, XV"/>
    <property type="match status" value="1"/>
</dbReference>
<feature type="compositionally biased region" description="Polar residues" evidence="3">
    <location>
        <begin position="409"/>
        <end position="418"/>
    </location>
</feature>
<dbReference type="Pfam" id="PF00784">
    <property type="entry name" value="MyTH4"/>
    <property type="match status" value="2"/>
</dbReference>
<evidence type="ECO:0000256" key="2">
    <source>
        <dbReference type="PROSITE-ProRule" id="PRU00192"/>
    </source>
</evidence>
<evidence type="ECO:0000259" key="5">
    <source>
        <dbReference type="PROSITE" id="PS51016"/>
    </source>
</evidence>
<dbReference type="InterPro" id="IPR001452">
    <property type="entry name" value="SH3_domain"/>
</dbReference>
<sequence length="1208" mass="135021">RLEGKDTQGALEINKLILRFVGDRNLQSWQEVLLGNYIASRGLGNPALRNEILSQVVSQVWKNPDTEQSKQGYALMAALLSAFTPLPALEKPLLKFVSDHGLEGYNAVCQHKILTAMQQTDMDPEVSRAHPPTLLEWTANQRRGKMVLDVFTYNEETFSAEVESWTTGEQYAGWILSEVWQDLPGCDFVLDLIGEMEEAGHPSLSSADYPITPEWEGSPSRSASLDIDGKPLCMSLSSVHIGSANGSRSAWGAAWDRKRFPTWESLTVMVALVASFHLGYPGMMQVPAYQPIPMMGGMMPAPMPMMPAPMPGNKMQKWPTPAPPSPPPAPKQKVQEKKAKKEPCPVVAADLAPKREPSREIRNIIKMYQSRPAPEPQPIVPIRPSKSFLKKSDPKNEALAKLGMASLQPPKSVSTSPASPEPANILGAPPPPPAKKGQTATSIREKQQPLMNLFGQQPTSPVASLIPPPPPCLPPPLPPADQATQQSEPKEDASIKTQLYKLTASVSFSYTSTPWKIFLRKEVFYPKETFSHPYCLNLLCEQIMQDTYSESCVRVSKEERRKMKDLLGNRWLEFQVGTDATSILEDGIKKRIVVAARDNWANYFSRLFPVKGERGSDIQLLGVSHRGIRLLKMAKAAMLVAGSCSALFSFADMLSVELKGSSSLEFSLKNEQLILHSAKAQQVKAMVELFLRELKQDSNYVIALRSYVTDDKSLLSFKKGDLIQLLPMQGLEPGWQFGSIGGRSGLFPSSMVQLAAAPDYFSTHMNRQERLQKSLKRDHLETSVSREVRPPVGWGRHGWALKNHTPGLHQPHLPPIQSQSNAGSCIAALMRFMGDQPTLKNQAEIDYIYEILQVRGPPDGNVLGESCIHGWRLLSLLTGFFLPSNILMPYATKFLQQASADPASTQDLARTCYGNLRKMIMYGGRRHLPFRVEMEALLVAAEVVQEICEQMGINEQEEIQEFALFVRKLVRPVRQYEYIHDYLLEDSSVILDLRRLSWKTPLHFENEIYISVHYSQVTSGVSTICTSSLRPTSHRAESRGTVHSAKGLLQRANHMLRTPLGQQEAKIQFVGEATVDRGPWERKGKSPYTVSLPAEHVIQLPLFGYNTYPVERCSEPRIPLPCVLGVNRDQIVIVASRSQELCCRIPLKEVQRMRTLRPLDDTGEAGLEVNYGSVDNPQTMWFELHQVKRALSTACYWPCNECSYWDDI</sequence>
<feature type="region of interest" description="Disordered" evidence="3">
    <location>
        <begin position="454"/>
        <end position="493"/>
    </location>
</feature>
<organism evidence="6 7">
    <name type="scientific">Chelonoidis abingdonii</name>
    <name type="common">Abingdon island giant tortoise</name>
    <name type="synonym">Testudo abingdonii</name>
    <dbReference type="NCBI Taxonomy" id="106734"/>
    <lineage>
        <taxon>Eukaryota</taxon>
        <taxon>Metazoa</taxon>
        <taxon>Chordata</taxon>
        <taxon>Craniata</taxon>
        <taxon>Vertebrata</taxon>
        <taxon>Euteleostomi</taxon>
        <taxon>Archelosauria</taxon>
        <taxon>Testudinata</taxon>
        <taxon>Testudines</taxon>
        <taxon>Cryptodira</taxon>
        <taxon>Durocryptodira</taxon>
        <taxon>Testudinoidea</taxon>
        <taxon>Testudinidae</taxon>
        <taxon>Chelonoidis</taxon>
    </lineage>
</organism>
<keyword evidence="1 2" id="KW-0728">SH3 domain</keyword>
<dbReference type="GeneTree" id="ENSGT00930000151032"/>
<dbReference type="PROSITE" id="PS51016">
    <property type="entry name" value="MYTH4"/>
    <property type="match status" value="2"/>
</dbReference>
<reference evidence="6" key="1">
    <citation type="submission" date="2025-08" db="UniProtKB">
        <authorList>
            <consortium name="Ensembl"/>
        </authorList>
    </citation>
    <scope>IDENTIFICATION</scope>
</reference>
<feature type="compositionally biased region" description="Pro residues" evidence="3">
    <location>
        <begin position="320"/>
        <end position="330"/>
    </location>
</feature>
<dbReference type="InterPro" id="IPR059004">
    <property type="entry name" value="MYO15"/>
</dbReference>
<feature type="domain" description="MyTH4" evidence="5">
    <location>
        <begin position="1"/>
        <end position="141"/>
    </location>
</feature>
<dbReference type="PROSITE" id="PS50002">
    <property type="entry name" value="SH3"/>
    <property type="match status" value="1"/>
</dbReference>
<dbReference type="AlphaFoldDB" id="A0A8C0GW81"/>
<accession>A0A8C0GW81</accession>
<dbReference type="InterPro" id="IPR000857">
    <property type="entry name" value="MyTH4_dom"/>
</dbReference>
<feature type="region of interest" description="Disordered" evidence="3">
    <location>
        <begin position="404"/>
        <end position="442"/>
    </location>
</feature>
<dbReference type="SUPFAM" id="SSF50044">
    <property type="entry name" value="SH3-domain"/>
    <property type="match status" value="1"/>
</dbReference>
<feature type="compositionally biased region" description="Basic and acidic residues" evidence="3">
    <location>
        <begin position="352"/>
        <end position="363"/>
    </location>
</feature>
<proteinExistence type="predicted"/>
<name>A0A8C0GW81_CHEAB</name>
<feature type="region of interest" description="Disordered" evidence="3">
    <location>
        <begin position="310"/>
        <end position="390"/>
    </location>
</feature>
<dbReference type="Gene3D" id="2.30.30.40">
    <property type="entry name" value="SH3 Domains"/>
    <property type="match status" value="1"/>
</dbReference>
<dbReference type="Proteomes" id="UP000694404">
    <property type="component" value="Unplaced"/>
</dbReference>
<dbReference type="SMART" id="SM00139">
    <property type="entry name" value="MyTH4"/>
    <property type="match status" value="1"/>
</dbReference>
<dbReference type="PANTHER" id="PTHR22692:SF16">
    <property type="entry name" value="MYOSIN XVB"/>
    <property type="match status" value="1"/>
</dbReference>
<evidence type="ECO:0008006" key="8">
    <source>
        <dbReference type="Google" id="ProtNLM"/>
    </source>
</evidence>
<feature type="compositionally biased region" description="Basic and acidic residues" evidence="3">
    <location>
        <begin position="333"/>
        <end position="343"/>
    </location>
</feature>
<reference evidence="6" key="2">
    <citation type="submission" date="2025-09" db="UniProtKB">
        <authorList>
            <consortium name="Ensembl"/>
        </authorList>
    </citation>
    <scope>IDENTIFICATION</scope>
</reference>
<dbReference type="InterPro" id="IPR038185">
    <property type="entry name" value="MyTH4_dom_sf"/>
</dbReference>